<accession>D2SE81</accession>
<evidence type="ECO:0000313" key="2">
    <source>
        <dbReference type="EMBL" id="ADB74553.1"/>
    </source>
</evidence>
<dbReference type="HOGENOM" id="CLU_2682551_0_0_11"/>
<evidence type="ECO:0000313" key="3">
    <source>
        <dbReference type="Proteomes" id="UP000001382"/>
    </source>
</evidence>
<dbReference type="STRING" id="526225.Gobs_1848"/>
<evidence type="ECO:0000256" key="1">
    <source>
        <dbReference type="SAM" id="MobiDB-lite"/>
    </source>
</evidence>
<sequence>MLVFLLAVFTPLVLLAAGFLLGVIWLRDEYARLTALREEITQKSATMQQLAHDRDADSEARGESPPTGRHHQAG</sequence>
<organism evidence="2 3">
    <name type="scientific">Geodermatophilus obscurus (strain ATCC 25078 / DSM 43160 / JCM 3152 / CCUG 61914 / KCC A-0152 / KCTC 9177 / NBRC 13315 / NRRL B-3577 / G-20)</name>
    <dbReference type="NCBI Taxonomy" id="526225"/>
    <lineage>
        <taxon>Bacteria</taxon>
        <taxon>Bacillati</taxon>
        <taxon>Actinomycetota</taxon>
        <taxon>Actinomycetes</taxon>
        <taxon>Geodermatophilales</taxon>
        <taxon>Geodermatophilaceae</taxon>
        <taxon>Geodermatophilus</taxon>
    </lineage>
</organism>
<reference evidence="2 3" key="1">
    <citation type="journal article" date="2010" name="Stand. Genomic Sci.">
        <title>Complete genome sequence of Geodermatophilus obscurus type strain (G-20).</title>
        <authorList>
            <person name="Ivanova N."/>
            <person name="Sikorski J."/>
            <person name="Jando M."/>
            <person name="Munk C."/>
            <person name="Lapidus A."/>
            <person name="Glavina Del Rio T."/>
            <person name="Copeland A."/>
            <person name="Tice H."/>
            <person name="Cheng J.-F."/>
            <person name="Lucas S."/>
            <person name="Chen F."/>
            <person name="Nolan M."/>
            <person name="Bruce D."/>
            <person name="Goodwin L."/>
            <person name="Pitluck S."/>
            <person name="Mavromatis K."/>
            <person name="Mikhailova N."/>
            <person name="Pati A."/>
            <person name="Chen A."/>
            <person name="Palaniappan K."/>
            <person name="Land M."/>
            <person name="Hauser L."/>
            <person name="Chang Y.-J."/>
            <person name="Jeffries C.D."/>
            <person name="Meincke L."/>
            <person name="Brettin T."/>
            <person name="Detter J.C."/>
            <person name="Detter J.C."/>
            <person name="Rohde M."/>
            <person name="Goeker M."/>
            <person name="Bristow J."/>
            <person name="Eisen J.A."/>
            <person name="Markowitz V."/>
            <person name="Hugenholtz P."/>
            <person name="Kyrpides N.C."/>
            <person name="Klenk H.-P."/>
        </authorList>
    </citation>
    <scope>NUCLEOTIDE SEQUENCE [LARGE SCALE GENOMIC DNA]</scope>
    <source>
        <strain evidence="3">ATCC 25078 / DSM 43160 / JCM 3152 / KCC A-0152 / KCTC 9177 / NBRC 13315 / NRRL B-3577 / G-20</strain>
    </source>
</reference>
<reference evidence="3" key="2">
    <citation type="submission" date="2010-01" db="EMBL/GenBank/DDBJ databases">
        <title>The complete genome of Geodermatophilus obscurus DSM 43160.</title>
        <authorList>
            <consortium name="US DOE Joint Genome Institute (JGI-PGF)"/>
            <person name="Lucas S."/>
            <person name="Copeland A."/>
            <person name="Lapidus A."/>
            <person name="Glavina del Rio T."/>
            <person name="Dalin E."/>
            <person name="Tice H."/>
            <person name="Bruce D."/>
            <person name="Goodwin L."/>
            <person name="Pitluck S."/>
            <person name="Kyrpides N."/>
            <person name="Mavromatis K."/>
            <person name="Ivanova N."/>
            <person name="Munk A.C."/>
            <person name="Brettin T."/>
            <person name="Detter J.C."/>
            <person name="Han C."/>
            <person name="Larimer F."/>
            <person name="Land M."/>
            <person name="Hauser L."/>
            <person name="Markowitz V."/>
            <person name="Cheng J.-F."/>
            <person name="Hugenholtz P."/>
            <person name="Woyke T."/>
            <person name="Wu D."/>
            <person name="Jando M."/>
            <person name="Schneider S."/>
            <person name="Klenk H.-P."/>
            <person name="Eisen J.A."/>
        </authorList>
    </citation>
    <scope>NUCLEOTIDE SEQUENCE [LARGE SCALE GENOMIC DNA]</scope>
    <source>
        <strain evidence="3">ATCC 25078 / DSM 43160 / JCM 3152 / KCC A-0152 / KCTC 9177 / NBRC 13315 / NRRL B-3577 / G-20</strain>
    </source>
</reference>
<feature type="region of interest" description="Disordered" evidence="1">
    <location>
        <begin position="44"/>
        <end position="74"/>
    </location>
</feature>
<dbReference type="OrthoDB" id="9860473at2"/>
<dbReference type="EMBL" id="CP001867">
    <property type="protein sequence ID" value="ADB74553.1"/>
    <property type="molecule type" value="Genomic_DNA"/>
</dbReference>
<name>D2SE81_GEOOG</name>
<proteinExistence type="predicted"/>
<feature type="compositionally biased region" description="Basic and acidic residues" evidence="1">
    <location>
        <begin position="51"/>
        <end position="62"/>
    </location>
</feature>
<dbReference type="KEGG" id="gob:Gobs_1848"/>
<dbReference type="RefSeq" id="WP_012947993.1">
    <property type="nucleotide sequence ID" value="NC_013757.1"/>
</dbReference>
<gene>
    <name evidence="2" type="ordered locus">Gobs_1848</name>
</gene>
<keyword evidence="3" id="KW-1185">Reference proteome</keyword>
<protein>
    <submittedName>
        <fullName evidence="2">Uncharacterized protein</fullName>
    </submittedName>
</protein>
<dbReference type="Proteomes" id="UP000001382">
    <property type="component" value="Chromosome"/>
</dbReference>
<dbReference type="AlphaFoldDB" id="D2SE81"/>